<keyword evidence="1" id="KW-1003">Cell membrane</keyword>
<evidence type="ECO:0000256" key="1">
    <source>
        <dbReference type="ARBA" id="ARBA00022475"/>
    </source>
</evidence>
<reference evidence="6" key="1">
    <citation type="submission" date="2022-07" db="EMBL/GenBank/DDBJ databases">
        <authorList>
            <consortium name="DAFM: The Division of Animal and Food Microbiology"/>
        </authorList>
    </citation>
    <scope>NUCLEOTIDE SEQUENCE</scope>
    <source>
        <strain evidence="6">19MO01SH01-2</strain>
    </source>
</reference>
<dbReference type="EMBL" id="ABLOJW010000002">
    <property type="protein sequence ID" value="EKT4091016.1"/>
    <property type="molecule type" value="Genomic_DNA"/>
</dbReference>
<proteinExistence type="predicted"/>
<sequence length="72" mass="7968">MIGELDLAGLFVSPLLPCLLIGFVLRIALSRVLDRIGVYRLLGNRPLFDLSLLVMLVGALMVLFPLVWRTSS</sequence>
<evidence type="ECO:0000313" key="7">
    <source>
        <dbReference type="Proteomes" id="UP001218208"/>
    </source>
</evidence>
<keyword evidence="3 5" id="KW-1133">Transmembrane helix</keyword>
<evidence type="ECO:0000256" key="2">
    <source>
        <dbReference type="ARBA" id="ARBA00022692"/>
    </source>
</evidence>
<gene>
    <name evidence="6" type="ORF">QEG23_000489</name>
</gene>
<comment type="caution">
    <text evidence="6">The sequence shown here is derived from an EMBL/GenBank/DDBJ whole genome shotgun (WGS) entry which is preliminary data.</text>
</comment>
<keyword evidence="4 5" id="KW-0472">Membrane</keyword>
<accession>A0AAI9FSX0</accession>
<evidence type="ECO:0000256" key="4">
    <source>
        <dbReference type="ARBA" id="ARBA00023136"/>
    </source>
</evidence>
<name>A0AAI9FSX0_STEMA</name>
<evidence type="ECO:0000256" key="3">
    <source>
        <dbReference type="ARBA" id="ARBA00022989"/>
    </source>
</evidence>
<dbReference type="Proteomes" id="UP001218208">
    <property type="component" value="Unassembled WGS sequence"/>
</dbReference>
<feature type="transmembrane region" description="Helical" evidence="5">
    <location>
        <begin position="50"/>
        <end position="68"/>
    </location>
</feature>
<dbReference type="AlphaFoldDB" id="A0AAI9FSX0"/>
<evidence type="ECO:0000313" key="6">
    <source>
        <dbReference type="EMBL" id="EKT4091016.1"/>
    </source>
</evidence>
<feature type="transmembrane region" description="Helical" evidence="5">
    <location>
        <begin position="6"/>
        <end position="29"/>
    </location>
</feature>
<protein>
    <submittedName>
        <fullName evidence="6">DUF1656 domain-containing protein</fullName>
    </submittedName>
</protein>
<dbReference type="Pfam" id="PF07869">
    <property type="entry name" value="DUF1656"/>
    <property type="match status" value="1"/>
</dbReference>
<keyword evidence="2 5" id="KW-0812">Transmembrane</keyword>
<organism evidence="6 7">
    <name type="scientific">Stenotrophomonas maltophilia</name>
    <name type="common">Pseudomonas maltophilia</name>
    <name type="synonym">Xanthomonas maltophilia</name>
    <dbReference type="NCBI Taxonomy" id="40324"/>
    <lineage>
        <taxon>Bacteria</taxon>
        <taxon>Pseudomonadati</taxon>
        <taxon>Pseudomonadota</taxon>
        <taxon>Gammaproteobacteria</taxon>
        <taxon>Lysobacterales</taxon>
        <taxon>Lysobacteraceae</taxon>
        <taxon>Stenotrophomonas</taxon>
        <taxon>Stenotrophomonas maltophilia group</taxon>
    </lineage>
</organism>
<evidence type="ECO:0000256" key="5">
    <source>
        <dbReference type="SAM" id="Phobius"/>
    </source>
</evidence>
<dbReference type="InterPro" id="IPR012451">
    <property type="entry name" value="DUF1656"/>
</dbReference>